<dbReference type="Pfam" id="PF20720">
    <property type="entry name" value="nSTAND3"/>
    <property type="match status" value="1"/>
</dbReference>
<dbReference type="InterPro" id="IPR007110">
    <property type="entry name" value="Ig-like_dom"/>
</dbReference>
<dbReference type="PROSITE" id="PS50835">
    <property type="entry name" value="IG_LIKE"/>
    <property type="match status" value="1"/>
</dbReference>
<reference evidence="4 5" key="1">
    <citation type="journal article" date="2023" name="Sci. Data">
        <title>Genome assembly of the Korean intertidal mud-creeper Batillaria attramentaria.</title>
        <authorList>
            <person name="Patra A.K."/>
            <person name="Ho P.T."/>
            <person name="Jun S."/>
            <person name="Lee S.J."/>
            <person name="Kim Y."/>
            <person name="Won Y.J."/>
        </authorList>
    </citation>
    <scope>NUCLEOTIDE SEQUENCE [LARGE SCALE GENOMIC DNA]</scope>
    <source>
        <strain evidence="4">Wonlab-2016</strain>
    </source>
</reference>
<dbReference type="Proteomes" id="UP001519460">
    <property type="component" value="Unassembled WGS sequence"/>
</dbReference>
<keyword evidence="2" id="KW-1133">Transmembrane helix</keyword>
<gene>
    <name evidence="4" type="ORF">BaRGS_00035338</name>
</gene>
<dbReference type="EMBL" id="JACVVK020000471">
    <property type="protein sequence ID" value="KAK7473411.1"/>
    <property type="molecule type" value="Genomic_DNA"/>
</dbReference>
<dbReference type="Gene3D" id="2.60.40.10">
    <property type="entry name" value="Immunoglobulins"/>
    <property type="match status" value="1"/>
</dbReference>
<feature type="compositionally biased region" description="Polar residues" evidence="1">
    <location>
        <begin position="210"/>
        <end position="224"/>
    </location>
</feature>
<dbReference type="SUPFAM" id="SSF52540">
    <property type="entry name" value="P-loop containing nucleoside triphosphate hydrolases"/>
    <property type="match status" value="1"/>
</dbReference>
<keyword evidence="2" id="KW-0812">Transmembrane</keyword>
<keyword evidence="2" id="KW-0472">Membrane</keyword>
<dbReference type="AlphaFoldDB" id="A0ABD0JEJ7"/>
<feature type="compositionally biased region" description="Polar residues" evidence="1">
    <location>
        <begin position="179"/>
        <end position="193"/>
    </location>
</feature>
<keyword evidence="5" id="KW-1185">Reference proteome</keyword>
<feature type="domain" description="Ig-like" evidence="3">
    <location>
        <begin position="1"/>
        <end position="93"/>
    </location>
</feature>
<dbReference type="InterPro" id="IPR049050">
    <property type="entry name" value="nSTAND3"/>
</dbReference>
<sequence length="514" mass="57505">MGEETTITCSFGDNTKGTIDEFVIQQYPQEGGFEDLLHYYIDNNGKEECRINKPGYYNREEGNGSCTLTIKSASKHHEGKYMCQVTPANKTNTEPCYFTLKDTVKLPLLIAVPVGVVVVVVLIGVPVVVWRFCRGSGDVSTLDIVTHSQQKVQTEKDREQTQPLVPRNEASQCDIASGETETNPTSLTSPSQGSATTALSTDSAASPSTNGPTAGEDSSQVDSEQNGKDQLYDQALKALQQTGAVIIAGPEKCGKTTLGQELLHHFRDERYSTETRLRDPLKWMSYVRDPDKKYAFLFDDVFKAGDKTILRNTWELCFGKLRERQCPLVIIVQTSERKEEDVQAFSFLRNIPVVFAVGEKTKDSASKTMTEKEDQPRREVWHTTVDPSGKVGRTARGVKTYKGGENTKEHKLDLVIFNLHENIGRGPEADETSVKRLLKAVGVSDSEVREVTCITRLGEKKDWPPRPVKITVETLERKRNIIDSVRRSTTKVHIHPYTTERKIEKQRALFGRSG</sequence>
<evidence type="ECO:0000256" key="1">
    <source>
        <dbReference type="SAM" id="MobiDB-lite"/>
    </source>
</evidence>
<evidence type="ECO:0000313" key="4">
    <source>
        <dbReference type="EMBL" id="KAK7473411.1"/>
    </source>
</evidence>
<dbReference type="InterPro" id="IPR013783">
    <property type="entry name" value="Ig-like_fold"/>
</dbReference>
<comment type="caution">
    <text evidence="4">The sequence shown here is derived from an EMBL/GenBank/DDBJ whole genome shotgun (WGS) entry which is preliminary data.</text>
</comment>
<feature type="compositionally biased region" description="Low complexity" evidence="1">
    <location>
        <begin position="194"/>
        <end position="209"/>
    </location>
</feature>
<dbReference type="InterPro" id="IPR036179">
    <property type="entry name" value="Ig-like_dom_sf"/>
</dbReference>
<dbReference type="SUPFAM" id="SSF48726">
    <property type="entry name" value="Immunoglobulin"/>
    <property type="match status" value="1"/>
</dbReference>
<dbReference type="InterPro" id="IPR027417">
    <property type="entry name" value="P-loop_NTPase"/>
</dbReference>
<evidence type="ECO:0000313" key="5">
    <source>
        <dbReference type="Proteomes" id="UP001519460"/>
    </source>
</evidence>
<feature type="transmembrane region" description="Helical" evidence="2">
    <location>
        <begin position="108"/>
        <end position="130"/>
    </location>
</feature>
<evidence type="ECO:0000256" key="2">
    <source>
        <dbReference type="SAM" id="Phobius"/>
    </source>
</evidence>
<feature type="region of interest" description="Disordered" evidence="1">
    <location>
        <begin position="148"/>
        <end position="226"/>
    </location>
</feature>
<name>A0ABD0JEJ7_9CAEN</name>
<accession>A0ABD0JEJ7</accession>
<protein>
    <recommendedName>
        <fullName evidence="3">Ig-like domain-containing protein</fullName>
    </recommendedName>
</protein>
<evidence type="ECO:0000259" key="3">
    <source>
        <dbReference type="PROSITE" id="PS50835"/>
    </source>
</evidence>
<organism evidence="4 5">
    <name type="scientific">Batillaria attramentaria</name>
    <dbReference type="NCBI Taxonomy" id="370345"/>
    <lineage>
        <taxon>Eukaryota</taxon>
        <taxon>Metazoa</taxon>
        <taxon>Spiralia</taxon>
        <taxon>Lophotrochozoa</taxon>
        <taxon>Mollusca</taxon>
        <taxon>Gastropoda</taxon>
        <taxon>Caenogastropoda</taxon>
        <taxon>Sorbeoconcha</taxon>
        <taxon>Cerithioidea</taxon>
        <taxon>Batillariidae</taxon>
        <taxon>Batillaria</taxon>
    </lineage>
</organism>
<proteinExistence type="predicted"/>